<sequence length="151" mass="16153">MSGSSGALAPYTFPTMASQIASEMHNTFFSPHRKGILSLTPSSSPVSRLSSTSPLGTQTPSYPMLLYTSSSQPSFSTLTIGTWRSLVLFGSPNVAQFFPARQLKPILYFTLDVVRHLQCKKGSAHVAESSLAPSCGALSVVFAEGLEHVQL</sequence>
<name>A0AAV4CZS3_9GAST</name>
<gene>
    <name evidence="1" type="ORF">PoB_006395400</name>
</gene>
<proteinExistence type="predicted"/>
<reference evidence="1 2" key="1">
    <citation type="journal article" date="2021" name="Elife">
        <title>Chloroplast acquisition without the gene transfer in kleptoplastic sea slugs, Plakobranchus ocellatus.</title>
        <authorList>
            <person name="Maeda T."/>
            <person name="Takahashi S."/>
            <person name="Yoshida T."/>
            <person name="Shimamura S."/>
            <person name="Takaki Y."/>
            <person name="Nagai Y."/>
            <person name="Toyoda A."/>
            <person name="Suzuki Y."/>
            <person name="Arimoto A."/>
            <person name="Ishii H."/>
            <person name="Satoh N."/>
            <person name="Nishiyama T."/>
            <person name="Hasebe M."/>
            <person name="Maruyama T."/>
            <person name="Minagawa J."/>
            <person name="Obokata J."/>
            <person name="Shigenobu S."/>
        </authorList>
    </citation>
    <scope>NUCLEOTIDE SEQUENCE [LARGE SCALE GENOMIC DNA]</scope>
</reference>
<organism evidence="1 2">
    <name type="scientific">Plakobranchus ocellatus</name>
    <dbReference type="NCBI Taxonomy" id="259542"/>
    <lineage>
        <taxon>Eukaryota</taxon>
        <taxon>Metazoa</taxon>
        <taxon>Spiralia</taxon>
        <taxon>Lophotrochozoa</taxon>
        <taxon>Mollusca</taxon>
        <taxon>Gastropoda</taxon>
        <taxon>Heterobranchia</taxon>
        <taxon>Euthyneura</taxon>
        <taxon>Panpulmonata</taxon>
        <taxon>Sacoglossa</taxon>
        <taxon>Placobranchoidea</taxon>
        <taxon>Plakobranchidae</taxon>
        <taxon>Plakobranchus</taxon>
    </lineage>
</organism>
<comment type="caution">
    <text evidence="1">The sequence shown here is derived from an EMBL/GenBank/DDBJ whole genome shotgun (WGS) entry which is preliminary data.</text>
</comment>
<dbReference type="Proteomes" id="UP000735302">
    <property type="component" value="Unassembled WGS sequence"/>
</dbReference>
<dbReference type="EMBL" id="BLXT01007237">
    <property type="protein sequence ID" value="GFO37449.1"/>
    <property type="molecule type" value="Genomic_DNA"/>
</dbReference>
<evidence type="ECO:0000313" key="2">
    <source>
        <dbReference type="Proteomes" id="UP000735302"/>
    </source>
</evidence>
<accession>A0AAV4CZS3</accession>
<protein>
    <submittedName>
        <fullName evidence="1">Uncharacterized protein</fullName>
    </submittedName>
</protein>
<keyword evidence="2" id="KW-1185">Reference proteome</keyword>
<dbReference type="AlphaFoldDB" id="A0AAV4CZS3"/>
<evidence type="ECO:0000313" key="1">
    <source>
        <dbReference type="EMBL" id="GFO37449.1"/>
    </source>
</evidence>